<evidence type="ECO:0000256" key="1">
    <source>
        <dbReference type="ARBA" id="ARBA00006174"/>
    </source>
</evidence>
<dbReference type="PANTHER" id="PTHR16943:SF8">
    <property type="entry name" value="2-METHYLCITRATE DEHYDRATASE"/>
    <property type="match status" value="1"/>
</dbReference>
<feature type="domain" description="MmgE/PrpD C-terminal" evidence="3">
    <location>
        <begin position="295"/>
        <end position="458"/>
    </location>
</feature>
<dbReference type="InterPro" id="IPR045336">
    <property type="entry name" value="MmgE_PrpD_N"/>
</dbReference>
<dbReference type="InterPro" id="IPR042183">
    <property type="entry name" value="MmgE/PrpD_sf_1"/>
</dbReference>
<dbReference type="PANTHER" id="PTHR16943">
    <property type="entry name" value="2-METHYLCITRATE DEHYDRATASE-RELATED"/>
    <property type="match status" value="1"/>
</dbReference>
<evidence type="ECO:0000313" key="5">
    <source>
        <dbReference type="Proteomes" id="UP000311469"/>
    </source>
</evidence>
<dbReference type="AlphaFoldDB" id="A0A5B8CM22"/>
<dbReference type="InterPro" id="IPR042188">
    <property type="entry name" value="MmgE/PrpD_sf_2"/>
</dbReference>
<reference evidence="4 5" key="1">
    <citation type="submission" date="2019-06" db="EMBL/GenBank/DDBJ databases">
        <title>Genome organization and adaptive potential of archetypical organophosphate degarding Sphingobium fuliginis ATCC 27551.</title>
        <authorList>
            <person name="Sarwar A."/>
            <person name="Parthasarathy S."/>
            <person name="Singh C."/>
            <person name="Siddavattam D."/>
        </authorList>
    </citation>
    <scope>NUCLEOTIDE SEQUENCE [LARGE SCALE GENOMIC DNA]</scope>
    <source>
        <strain evidence="4 5">ATCC 27551</strain>
    </source>
</reference>
<dbReference type="Pfam" id="PF03972">
    <property type="entry name" value="MmgE_PrpD_N"/>
    <property type="match status" value="1"/>
</dbReference>
<dbReference type="EMBL" id="CP041017">
    <property type="protein sequence ID" value="QDC39767.1"/>
    <property type="molecule type" value="Genomic_DNA"/>
</dbReference>
<evidence type="ECO:0000313" key="4">
    <source>
        <dbReference type="EMBL" id="QDC39767.1"/>
    </source>
</evidence>
<dbReference type="Proteomes" id="UP000311469">
    <property type="component" value="Chromosome cSF2"/>
</dbReference>
<dbReference type="KEGG" id="sufl:FIL70_21595"/>
<dbReference type="InterPro" id="IPR005656">
    <property type="entry name" value="MmgE_PrpD"/>
</dbReference>
<accession>A0A5B8CM22</accession>
<proteinExistence type="inferred from homology"/>
<organism evidence="4 5">
    <name type="scientific">Sphingobium fuliginis ATCC 27551</name>
    <dbReference type="NCBI Taxonomy" id="1208342"/>
    <lineage>
        <taxon>Bacteria</taxon>
        <taxon>Pseudomonadati</taxon>
        <taxon>Pseudomonadota</taxon>
        <taxon>Alphaproteobacteria</taxon>
        <taxon>Sphingomonadales</taxon>
        <taxon>Sphingomonadaceae</taxon>
        <taxon>Sphingobium</taxon>
    </lineage>
</organism>
<feature type="domain" description="MmgE/PrpD N-terminal" evidence="2">
    <location>
        <begin position="25"/>
        <end position="265"/>
    </location>
</feature>
<protein>
    <submittedName>
        <fullName evidence="4">MmgE/PrpD family protein</fullName>
    </submittedName>
</protein>
<evidence type="ECO:0000259" key="2">
    <source>
        <dbReference type="Pfam" id="PF03972"/>
    </source>
</evidence>
<dbReference type="Gene3D" id="1.10.4100.10">
    <property type="entry name" value="2-methylcitrate dehydratase PrpD"/>
    <property type="match status" value="1"/>
</dbReference>
<evidence type="ECO:0000259" key="3">
    <source>
        <dbReference type="Pfam" id="PF19305"/>
    </source>
</evidence>
<dbReference type="InterPro" id="IPR045337">
    <property type="entry name" value="MmgE_PrpD_C"/>
</dbReference>
<name>A0A5B8CM22_SPHSA</name>
<dbReference type="GO" id="GO:0016829">
    <property type="term" value="F:lyase activity"/>
    <property type="evidence" value="ECO:0007669"/>
    <property type="project" value="InterPro"/>
</dbReference>
<sequence length="491" mass="52096">MRKRPPSPLAPRCNRSADMTLSQIFGEFAAHFPSADMPPAVREAARWHMIDSIGVSIAGANPKEESGAAFGRLVAQWAKGKGDVKAASLFGFDGQARAELAALVNGSLAQALEMDDKHGSSLARPGSTVVPAVLAAAEAEGLSLAAAIDAAVVGYEVMIRLGFVAGDRFLERGYHTSSLIGSFGVAAAIGRLRGATPAQIADAMGIAGTFASGIQESTRTGSTSKILHGGWGAHAGMLAIDLAMAGITGPDTVFEGKFGFFETHLTPISGQLDFARAAEGLGTRWYLPETAYKPYPCCQLLHAFIEASKQVLADFARDGVTVAEIESVHCQLAEPGLTLVTEPRDRKKAPKTPHEGRFSLFFGVAAALVDGDVGLETFLSERLDDDRILTLAQKIEASVDPESDYPAHCPARLTVQAAGRRYFKHVPYHPGSPEAALSRADVLAKFERNTRWHFGDGAVSVAEAMGETPEAESLSDMLRPIRAVETLRQAS</sequence>
<dbReference type="Pfam" id="PF19305">
    <property type="entry name" value="MmgE_PrpD_C"/>
    <property type="match status" value="1"/>
</dbReference>
<dbReference type="SUPFAM" id="SSF103378">
    <property type="entry name" value="2-methylcitrate dehydratase PrpD"/>
    <property type="match status" value="1"/>
</dbReference>
<dbReference type="Gene3D" id="3.30.1330.120">
    <property type="entry name" value="2-methylcitrate dehydratase PrpD"/>
    <property type="match status" value="1"/>
</dbReference>
<dbReference type="InterPro" id="IPR036148">
    <property type="entry name" value="MmgE/PrpD_sf"/>
</dbReference>
<comment type="similarity">
    <text evidence="1">Belongs to the PrpD family.</text>
</comment>
<gene>
    <name evidence="4" type="ORF">FIL70_21595</name>
</gene>